<dbReference type="SMART" id="SM01253">
    <property type="entry name" value="Kin17_mid"/>
    <property type="match status" value="1"/>
</dbReference>
<dbReference type="AlphaFoldDB" id="A0A7G3ZMX9"/>
<protein>
    <recommendedName>
        <fullName evidence="2">C2H2-type domain-containing protein</fullName>
    </recommendedName>
</protein>
<dbReference type="GO" id="GO:0006260">
    <property type="term" value="P:DNA replication"/>
    <property type="evidence" value="ECO:0007669"/>
    <property type="project" value="TreeGrafter"/>
</dbReference>
<name>A0A7G3ZMX9_9SACH</name>
<evidence type="ECO:0000313" key="4">
    <source>
        <dbReference type="Proteomes" id="UP000515788"/>
    </source>
</evidence>
<dbReference type="PANTHER" id="PTHR12805">
    <property type="entry name" value="KIN17 KIN, ANTIGENIC DETERMINANT OF RECA PROTEIN HOMOLOG"/>
    <property type="match status" value="1"/>
</dbReference>
<dbReference type="GO" id="GO:0005634">
    <property type="term" value="C:nucleus"/>
    <property type="evidence" value="ECO:0007669"/>
    <property type="project" value="TreeGrafter"/>
</dbReference>
<organism evidence="3 4">
    <name type="scientific">Torulaspora globosa</name>
    <dbReference type="NCBI Taxonomy" id="48254"/>
    <lineage>
        <taxon>Eukaryota</taxon>
        <taxon>Fungi</taxon>
        <taxon>Dikarya</taxon>
        <taxon>Ascomycota</taxon>
        <taxon>Saccharomycotina</taxon>
        <taxon>Saccharomycetes</taxon>
        <taxon>Saccharomycetales</taxon>
        <taxon>Saccharomycetaceae</taxon>
        <taxon>Torulaspora</taxon>
    </lineage>
</organism>
<reference evidence="3 4" key="1">
    <citation type="submission" date="2020-06" db="EMBL/GenBank/DDBJ databases">
        <title>The yeast mating-type switching endonuclease HO is a domesticated member of an unorthodox homing genetic element family.</title>
        <authorList>
            <person name="Coughlan A.Y."/>
            <person name="Lombardi L."/>
            <person name="Braun-Galleani S."/>
            <person name="Martos A.R."/>
            <person name="Galeote V."/>
            <person name="Bigey F."/>
            <person name="Dequin S."/>
            <person name="Byrne K.P."/>
            <person name="Wolfe K.H."/>
        </authorList>
    </citation>
    <scope>NUCLEOTIDE SEQUENCE [LARGE SCALE GENOMIC DNA]</scope>
    <source>
        <strain evidence="3 4">CBS764</strain>
    </source>
</reference>
<dbReference type="Gene3D" id="1.10.10.2030">
    <property type="entry name" value="DNA/RNA-binding protein Kin17, conserved domain"/>
    <property type="match status" value="1"/>
</dbReference>
<dbReference type="Proteomes" id="UP000515788">
    <property type="component" value="Chromosome 8"/>
</dbReference>
<dbReference type="InterPro" id="IPR037321">
    <property type="entry name" value="KIN17-like"/>
</dbReference>
<dbReference type="RefSeq" id="XP_037141539.1">
    <property type="nucleotide sequence ID" value="XM_037285643.1"/>
</dbReference>
<evidence type="ECO:0000313" key="3">
    <source>
        <dbReference type="EMBL" id="QLL34865.1"/>
    </source>
</evidence>
<sequence>MGKAEFGTAKYLSNKMKARGLQKLKFYCQVCQKQCRDENGFKSHIRSPFHMKNISKVSNTDIARYTEQFEQDFLRLLRLSHGEKQIGVNKFYNEFIQDKHHIHMNATRFSSLTKFIQYLSKEGKVKVTGLDSLAEDEIDPSQLLISYIDKSQQNLLRKAELKELDENQESEQQMKSRLLQRQIELGQKEETAEDEIKSESATRSRLPQRAIHVNLKDTMKKAGGSSKKTKTMRGKVHKNVFM</sequence>
<dbReference type="Pfam" id="PF25095">
    <property type="entry name" value="C2H2-zf_KIN17"/>
    <property type="match status" value="1"/>
</dbReference>
<dbReference type="SUPFAM" id="SSF57667">
    <property type="entry name" value="beta-beta-alpha zinc fingers"/>
    <property type="match status" value="1"/>
</dbReference>
<dbReference type="OrthoDB" id="10266249at2759"/>
<dbReference type="PANTHER" id="PTHR12805:SF0">
    <property type="entry name" value="DNA_RNA-BINDING PROTEIN KIN17"/>
    <property type="match status" value="1"/>
</dbReference>
<keyword evidence="4" id="KW-1185">Reference proteome</keyword>
<accession>A0A7G3ZMX9</accession>
<dbReference type="PROSITE" id="PS00028">
    <property type="entry name" value="ZINC_FINGER_C2H2_1"/>
    <property type="match status" value="1"/>
</dbReference>
<dbReference type="InterPro" id="IPR038254">
    <property type="entry name" value="KIN17_WH-like_sf"/>
</dbReference>
<dbReference type="Pfam" id="PF10357">
    <property type="entry name" value="WH_KIN17"/>
    <property type="match status" value="1"/>
</dbReference>
<dbReference type="InterPro" id="IPR019447">
    <property type="entry name" value="DNA/RNA-bd_Kin17_WH-like_dom"/>
</dbReference>
<evidence type="ECO:0000259" key="2">
    <source>
        <dbReference type="PROSITE" id="PS00028"/>
    </source>
</evidence>
<dbReference type="GeneID" id="59328131"/>
<dbReference type="InterPro" id="IPR056767">
    <property type="entry name" value="C2H2-Znf_KIN17"/>
</dbReference>
<dbReference type="InterPro" id="IPR013087">
    <property type="entry name" value="Znf_C2H2_type"/>
</dbReference>
<proteinExistence type="predicted"/>
<dbReference type="InterPro" id="IPR036236">
    <property type="entry name" value="Znf_C2H2_sf"/>
</dbReference>
<feature type="region of interest" description="Disordered" evidence="1">
    <location>
        <begin position="220"/>
        <end position="242"/>
    </location>
</feature>
<dbReference type="KEGG" id="tgb:HG536_0H02400"/>
<dbReference type="GO" id="GO:0003690">
    <property type="term" value="F:double-stranded DNA binding"/>
    <property type="evidence" value="ECO:0007669"/>
    <property type="project" value="TreeGrafter"/>
</dbReference>
<feature type="domain" description="C2H2-type" evidence="2">
    <location>
        <begin position="28"/>
        <end position="50"/>
    </location>
</feature>
<dbReference type="GO" id="GO:0006974">
    <property type="term" value="P:DNA damage response"/>
    <property type="evidence" value="ECO:0007669"/>
    <property type="project" value="TreeGrafter"/>
</dbReference>
<feature type="compositionally biased region" description="Basic residues" evidence="1">
    <location>
        <begin position="227"/>
        <end position="242"/>
    </location>
</feature>
<dbReference type="EMBL" id="CP059253">
    <property type="protein sequence ID" value="QLL34865.1"/>
    <property type="molecule type" value="Genomic_DNA"/>
</dbReference>
<gene>
    <name evidence="3" type="ORF">HG536_0H02400</name>
</gene>
<evidence type="ECO:0000256" key="1">
    <source>
        <dbReference type="SAM" id="MobiDB-lite"/>
    </source>
</evidence>